<dbReference type="RefSeq" id="WP_108673397.1">
    <property type="nucleotide sequence ID" value="NZ_CP025989.1"/>
</dbReference>
<keyword evidence="3" id="KW-0238">DNA-binding</keyword>
<name>A0A2U8BSQ1_9RICK</name>
<keyword evidence="6" id="KW-1185">Reference proteome</keyword>
<dbReference type="GO" id="GO:0008409">
    <property type="term" value="F:5'-3' exonuclease activity"/>
    <property type="evidence" value="ECO:0007669"/>
    <property type="project" value="InterPro"/>
</dbReference>
<keyword evidence="1" id="KW-0540">Nuclease</keyword>
<dbReference type="InterPro" id="IPR002421">
    <property type="entry name" value="5-3_exonuclease"/>
</dbReference>
<reference evidence="5 6" key="1">
    <citation type="journal article" date="2018" name="Genome Biol. Evol.">
        <title>The Genome Sequence of "Candidatus Fokinia solitaria": Insights on Reductive Evolution in Rickettsiales.</title>
        <authorList>
            <person name="Floriano A.M."/>
            <person name="Castelli M."/>
            <person name="Krenek S."/>
            <person name="Berendonk T.U."/>
            <person name="Bazzocchi C."/>
            <person name="Petroni G."/>
            <person name="Sassera D."/>
        </authorList>
    </citation>
    <scope>NUCLEOTIDE SEQUENCE [LARGE SCALE GENOMIC DNA]</scope>
    <source>
        <strain evidence="5">Rio ETE_ALG 3VII</strain>
    </source>
</reference>
<evidence type="ECO:0000313" key="6">
    <source>
        <dbReference type="Proteomes" id="UP000244519"/>
    </source>
</evidence>
<dbReference type="GO" id="GO:0033567">
    <property type="term" value="P:DNA replication, Okazaki fragment processing"/>
    <property type="evidence" value="ECO:0007669"/>
    <property type="project" value="InterPro"/>
</dbReference>
<organism evidence="5 6">
    <name type="scientific">Candidatus Fokinia solitaria</name>
    <dbReference type="NCBI Taxonomy" id="1802984"/>
    <lineage>
        <taxon>Bacteria</taxon>
        <taxon>Pseudomonadati</taxon>
        <taxon>Pseudomonadota</taxon>
        <taxon>Alphaproteobacteria</taxon>
        <taxon>Rickettsiales</taxon>
        <taxon>Candidatus Midichloriaceae</taxon>
        <taxon>Candidatus Fokinia</taxon>
    </lineage>
</organism>
<dbReference type="OrthoDB" id="9806424at2"/>
<evidence type="ECO:0000313" key="5">
    <source>
        <dbReference type="EMBL" id="AWD33384.1"/>
    </source>
</evidence>
<dbReference type="InterPro" id="IPR029060">
    <property type="entry name" value="PIN-like_dom_sf"/>
</dbReference>
<keyword evidence="2" id="KW-0378">Hydrolase</keyword>
<dbReference type="SMART" id="SM00279">
    <property type="entry name" value="HhH2"/>
    <property type="match status" value="1"/>
</dbReference>
<feature type="domain" description="5'-3' exonuclease" evidence="4">
    <location>
        <begin position="3"/>
        <end position="277"/>
    </location>
</feature>
<evidence type="ECO:0000256" key="3">
    <source>
        <dbReference type="ARBA" id="ARBA00023125"/>
    </source>
</evidence>
<dbReference type="GO" id="GO:0003677">
    <property type="term" value="F:DNA binding"/>
    <property type="evidence" value="ECO:0007669"/>
    <property type="project" value="UniProtKB-KW"/>
</dbReference>
<dbReference type="InterPro" id="IPR008918">
    <property type="entry name" value="HhH2"/>
</dbReference>
<dbReference type="Pfam" id="PF01367">
    <property type="entry name" value="5_3_exonuc"/>
    <property type="match status" value="1"/>
</dbReference>
<evidence type="ECO:0000256" key="1">
    <source>
        <dbReference type="ARBA" id="ARBA00022722"/>
    </source>
</evidence>
<dbReference type="GO" id="GO:0017108">
    <property type="term" value="F:5'-flap endonuclease activity"/>
    <property type="evidence" value="ECO:0007669"/>
    <property type="project" value="InterPro"/>
</dbReference>
<dbReference type="PANTHER" id="PTHR42646:SF2">
    <property type="entry name" value="5'-3' EXONUCLEASE FAMILY PROTEIN"/>
    <property type="match status" value="1"/>
</dbReference>
<dbReference type="SMART" id="SM00475">
    <property type="entry name" value="53EXOc"/>
    <property type="match status" value="1"/>
</dbReference>
<dbReference type="Pfam" id="PF02739">
    <property type="entry name" value="5_3_exonuc_N"/>
    <property type="match status" value="1"/>
</dbReference>
<sequence length="312" mass="35696">MSKHLIIVDCYAIFFKSLFAHHKDPAINGIHIGGVIGFINTMFRLLECNGELLAMHKNSEIYVCIALDYQTKGETFRHHIYQEYKANRKPLPQEFISQFPILEEVLECMQIPVIKHPKVEADDIIASVVTKFYDKDSSTPINISIISQDKDLMQLIAVQNNRNTIMWDPYKRQIIDEQEVIAKLGVKPHQVPCFLALLGDSADNIRGVPGIGKKHATTLLSKFDSVNDICQNTHMLSNSKIASQINGNKEQIALFKKLTTLSSDIEIVMPYEEMKWNGWTDRNDKMNELLLKYQIQNAIGTRKNYTHNAFNM</sequence>
<protein>
    <submittedName>
        <fullName evidence="5">DNA polymerase I-like protein</fullName>
    </submittedName>
</protein>
<dbReference type="KEGG" id="fso:Fsol_00599"/>
<dbReference type="InterPro" id="IPR036279">
    <property type="entry name" value="5-3_exonuclease_C_sf"/>
</dbReference>
<evidence type="ECO:0000256" key="2">
    <source>
        <dbReference type="ARBA" id="ARBA00022801"/>
    </source>
</evidence>
<dbReference type="SUPFAM" id="SSF47807">
    <property type="entry name" value="5' to 3' exonuclease, C-terminal subdomain"/>
    <property type="match status" value="1"/>
</dbReference>
<dbReference type="PANTHER" id="PTHR42646">
    <property type="entry name" value="FLAP ENDONUCLEASE XNI"/>
    <property type="match status" value="1"/>
</dbReference>
<dbReference type="Gene3D" id="1.10.150.20">
    <property type="entry name" value="5' to 3' exonuclease, C-terminal subdomain"/>
    <property type="match status" value="1"/>
</dbReference>
<accession>A0A2U8BSQ1</accession>
<evidence type="ECO:0000259" key="4">
    <source>
        <dbReference type="SMART" id="SM00475"/>
    </source>
</evidence>
<dbReference type="CDD" id="cd09898">
    <property type="entry name" value="H3TH_53EXO"/>
    <property type="match status" value="1"/>
</dbReference>
<dbReference type="SUPFAM" id="SSF88723">
    <property type="entry name" value="PIN domain-like"/>
    <property type="match status" value="1"/>
</dbReference>
<dbReference type="InterPro" id="IPR020045">
    <property type="entry name" value="DNA_polI_H3TH"/>
</dbReference>
<proteinExistence type="predicted"/>
<gene>
    <name evidence="5" type="ORF">Fsol_00599</name>
</gene>
<dbReference type="FunFam" id="1.10.150.20:FF:000003">
    <property type="entry name" value="DNA polymerase I"/>
    <property type="match status" value="1"/>
</dbReference>
<dbReference type="InterPro" id="IPR020046">
    <property type="entry name" value="5-3_exonucl_a-hlix_arch_N"/>
</dbReference>
<dbReference type="Gene3D" id="3.40.50.1010">
    <property type="entry name" value="5'-nuclease"/>
    <property type="match status" value="1"/>
</dbReference>
<dbReference type="AlphaFoldDB" id="A0A2U8BSQ1"/>
<dbReference type="InterPro" id="IPR038969">
    <property type="entry name" value="FEN"/>
</dbReference>
<dbReference type="EMBL" id="CP025989">
    <property type="protein sequence ID" value="AWD33384.1"/>
    <property type="molecule type" value="Genomic_DNA"/>
</dbReference>
<dbReference type="Proteomes" id="UP000244519">
    <property type="component" value="Chromosome"/>
</dbReference>
<dbReference type="CDD" id="cd09859">
    <property type="entry name" value="PIN_53EXO"/>
    <property type="match status" value="1"/>
</dbReference>